<feature type="domain" description="Blue (type 1) copper" evidence="4">
    <location>
        <begin position="57"/>
        <end position="170"/>
    </location>
</feature>
<protein>
    <submittedName>
        <fullName evidence="5">Plastocyanin</fullName>
    </submittedName>
</protein>
<keyword evidence="3" id="KW-0732">Signal</keyword>
<keyword evidence="2" id="KW-0186">Copper</keyword>
<dbReference type="InterPro" id="IPR008972">
    <property type="entry name" value="Cupredoxin"/>
</dbReference>
<evidence type="ECO:0000256" key="1">
    <source>
        <dbReference type="ARBA" id="ARBA00022723"/>
    </source>
</evidence>
<dbReference type="InterPro" id="IPR052721">
    <property type="entry name" value="ET_Amicyanin"/>
</dbReference>
<dbReference type="OrthoDB" id="7510199at2"/>
<dbReference type="GO" id="GO:0005507">
    <property type="term" value="F:copper ion binding"/>
    <property type="evidence" value="ECO:0007669"/>
    <property type="project" value="InterPro"/>
</dbReference>
<comment type="caution">
    <text evidence="5">The sequence shown here is derived from an EMBL/GenBank/DDBJ whole genome shotgun (WGS) entry which is preliminary data.</text>
</comment>
<accession>A0A542ZJE8</accession>
<dbReference type="AlphaFoldDB" id="A0A542ZJE8"/>
<feature type="signal peptide" evidence="3">
    <location>
        <begin position="1"/>
        <end position="35"/>
    </location>
</feature>
<dbReference type="SUPFAM" id="SSF49503">
    <property type="entry name" value="Cupredoxins"/>
    <property type="match status" value="2"/>
</dbReference>
<reference evidence="5 6" key="1">
    <citation type="submission" date="2019-06" db="EMBL/GenBank/DDBJ databases">
        <title>Sequencing the genomes of 1000 actinobacteria strains.</title>
        <authorList>
            <person name="Klenk H.-P."/>
        </authorList>
    </citation>
    <scope>NUCLEOTIDE SEQUENCE [LARGE SCALE GENOMIC DNA]</scope>
    <source>
        <strain evidence="5 6">DSM 18082</strain>
    </source>
</reference>
<sequence length="322" mass="35083">MSSPRPPRPLRRLRWVLAALCAVTLAVAFTAPASATSASTSHARTWRVSVGAESHDMAIQTMAFMPGTIWVNAGDSILWTVRAGEFHTVTFLASGQKLPEFNPFDPMHVKRQGGSRYDGHSYYNSGLLSNQGSNSGFPAGSTYTLTFPNTGTFTYWCLVHGMFMKGTVHVRAAGTKYPFSQADYNRQADHKKAADLRDGHRLWDATSDKADAAKGTVYAGADDDVAMVMRFINRHVTVHVGDSITWKDPGMIVPHTITFGPERSNIFVPYGDPKHFAGGQLNSGLLLPGHDFTVTFTKAGKYSYICGLHDFLGMVGTVVVTS</sequence>
<dbReference type="Proteomes" id="UP000319514">
    <property type="component" value="Unassembled WGS sequence"/>
</dbReference>
<proteinExistence type="predicted"/>
<evidence type="ECO:0000256" key="2">
    <source>
        <dbReference type="ARBA" id="ARBA00023008"/>
    </source>
</evidence>
<keyword evidence="1" id="KW-0479">Metal-binding</keyword>
<evidence type="ECO:0000313" key="5">
    <source>
        <dbReference type="EMBL" id="TQL60418.1"/>
    </source>
</evidence>
<evidence type="ECO:0000256" key="3">
    <source>
        <dbReference type="SAM" id="SignalP"/>
    </source>
</evidence>
<gene>
    <name evidence="5" type="ORF">FB474_1806</name>
</gene>
<dbReference type="Pfam" id="PF00127">
    <property type="entry name" value="Copper-bind"/>
    <property type="match status" value="2"/>
</dbReference>
<name>A0A542ZJE8_9MICO</name>
<organism evidence="5 6">
    <name type="scientific">Oryzihumus leptocrescens</name>
    <dbReference type="NCBI Taxonomy" id="297536"/>
    <lineage>
        <taxon>Bacteria</taxon>
        <taxon>Bacillati</taxon>
        <taxon>Actinomycetota</taxon>
        <taxon>Actinomycetes</taxon>
        <taxon>Micrococcales</taxon>
        <taxon>Intrasporangiaceae</taxon>
        <taxon>Oryzihumus</taxon>
    </lineage>
</organism>
<keyword evidence="6" id="KW-1185">Reference proteome</keyword>
<dbReference type="PANTHER" id="PTHR36507:SF1">
    <property type="entry name" value="BLL1555 PROTEIN"/>
    <property type="match status" value="1"/>
</dbReference>
<dbReference type="PANTHER" id="PTHR36507">
    <property type="entry name" value="BLL1555 PROTEIN"/>
    <property type="match status" value="1"/>
</dbReference>
<dbReference type="InterPro" id="IPR000923">
    <property type="entry name" value="BlueCu_1"/>
</dbReference>
<dbReference type="GO" id="GO:0009055">
    <property type="term" value="F:electron transfer activity"/>
    <property type="evidence" value="ECO:0007669"/>
    <property type="project" value="InterPro"/>
</dbReference>
<dbReference type="Gene3D" id="2.60.40.420">
    <property type="entry name" value="Cupredoxins - blue copper proteins"/>
    <property type="match status" value="2"/>
</dbReference>
<feature type="domain" description="Blue (type 1) copper" evidence="4">
    <location>
        <begin position="227"/>
        <end position="320"/>
    </location>
</feature>
<feature type="chain" id="PRO_5021711608" evidence="3">
    <location>
        <begin position="36"/>
        <end position="322"/>
    </location>
</feature>
<evidence type="ECO:0000313" key="6">
    <source>
        <dbReference type="Proteomes" id="UP000319514"/>
    </source>
</evidence>
<dbReference type="EMBL" id="VFOQ01000001">
    <property type="protein sequence ID" value="TQL60418.1"/>
    <property type="molecule type" value="Genomic_DNA"/>
</dbReference>
<evidence type="ECO:0000259" key="4">
    <source>
        <dbReference type="Pfam" id="PF00127"/>
    </source>
</evidence>
<dbReference type="RefSeq" id="WP_141788319.1">
    <property type="nucleotide sequence ID" value="NZ_BAAAKX010000021.1"/>
</dbReference>